<dbReference type="AlphaFoldDB" id="A0A094PUC1"/>
<sequence length="52" mass="5456">MSNASFVTANATRSAVISSAHTTNKPSTWHATKPAFYAAFYAGYEANGGSIE</sequence>
<accession>A0A094PUC1</accession>
<comment type="caution">
    <text evidence="1">The sequence shown here is derived from an EMBL/GenBank/DDBJ whole genome shotgun (WGS) entry which is preliminary data.</text>
</comment>
<proteinExistence type="predicted"/>
<protein>
    <submittedName>
        <fullName evidence="1">Uncharacterized protein</fullName>
    </submittedName>
</protein>
<reference evidence="1" key="1">
    <citation type="submission" date="2014-05" db="EMBL/GenBank/DDBJ databases">
        <title>Key roles for freshwater Actinobacteria revealed by deep metagenomic sequencing.</title>
        <authorList>
            <person name="Ghai R."/>
            <person name="Mizuno C.M."/>
            <person name="Picazo A."/>
            <person name="Camacho A."/>
            <person name="Rodriguez-Valera F."/>
        </authorList>
    </citation>
    <scope>NUCLEOTIDE SEQUENCE</scope>
</reference>
<organism evidence="1">
    <name type="scientific">freshwater metagenome</name>
    <dbReference type="NCBI Taxonomy" id="449393"/>
    <lineage>
        <taxon>unclassified sequences</taxon>
        <taxon>metagenomes</taxon>
        <taxon>ecological metagenomes</taxon>
    </lineage>
</organism>
<name>A0A094PUC1_9ZZZZ</name>
<dbReference type="EMBL" id="JNSK01000097">
    <property type="protein sequence ID" value="KGA15370.1"/>
    <property type="molecule type" value="Genomic_DNA"/>
</dbReference>
<evidence type="ECO:0000313" key="1">
    <source>
        <dbReference type="EMBL" id="KGA15370.1"/>
    </source>
</evidence>
<gene>
    <name evidence="1" type="ORF">GM50_17345</name>
</gene>